<organism evidence="1 2">
    <name type="scientific">Colletotrichum truncatum</name>
    <name type="common">Anthracnose fungus</name>
    <name type="synonym">Colletotrichum capsici</name>
    <dbReference type="NCBI Taxonomy" id="5467"/>
    <lineage>
        <taxon>Eukaryota</taxon>
        <taxon>Fungi</taxon>
        <taxon>Dikarya</taxon>
        <taxon>Ascomycota</taxon>
        <taxon>Pezizomycotina</taxon>
        <taxon>Sordariomycetes</taxon>
        <taxon>Hypocreomycetidae</taxon>
        <taxon>Glomerellales</taxon>
        <taxon>Glomerellaceae</taxon>
        <taxon>Colletotrichum</taxon>
        <taxon>Colletotrichum truncatum species complex</taxon>
    </lineage>
</organism>
<dbReference type="Proteomes" id="UP000805649">
    <property type="component" value="Unassembled WGS sequence"/>
</dbReference>
<gene>
    <name evidence="1" type="ORF">CTRU02_204154</name>
</gene>
<comment type="caution">
    <text evidence="1">The sequence shown here is derived from an EMBL/GenBank/DDBJ whole genome shotgun (WGS) entry which is preliminary data.</text>
</comment>
<sequence length="865" mass="96689">MIFSGLVWLFVVTLAASSQAHVNQTFHNPILPGWSSDPSCTFVKEWEDTFFCTTSSFLAFPGVPVYASKDLVNWKLASNALTNPDQLPELYRNSGQNEGIWASTIRFHEGTFYLITSYVSWYDGWGPKILLFTTKDPYDDASWTGPLHIENPANDIDPDIFWDSGKVYMSVAAGIYISEIDLTTGAATEPIRVWNGTGDRNPEGPHIYHKDDYYYLLIGEGGTETNHSVTIARGKEATGPFVGFEGNPILTAKNTNEYFQTVGHADFFQDASGNWWGVALATRSGPAWEIYPMGCETVLFAITWDEGEWPVLDMVRGTMTGPLPPTNKDIPGNGHWIDEPDVVDFAPGSALPRHFFFWRPPKESLFAISPEGHADTLQISPSAFNLSASPDFNPKEDGLGFIARKQSATLFNFTIDVDFRPEVQDEEAGVTIFLTQFQHIDLGIVNLPACSGKSLIPRFRFRVEASGKPNITVPEEAVIPVPKEWRSEKIRLFASAVSDSEYVFGAAPASRPEEYIEIGSASALITSGGSGPFTGTILGPYATSNGGDVISNSSQHFNQPHRRQQTHTSQHTFLNYLISQYSQSIMSNVDTSIGPHTTGAAAKLAEKHSEPHALKLYGGWFCPFVQRTWIVLCEKQIPHQYIEINPYKKDPEFLKLNPRGLVPTLAVPVDVKGKEQRPLYDSTVLCEYLEEAYGGNNYGPHLLPEGPYERARCRLWIDHINSRIVPAFYKFIQHTPEKEYSIEQVRDAFLGHIKDFAKELDPEGPYFLGQNISLVDIMLAPWAMRLFLFDHYKPGGLGLPDEGNGGEDEGTWKRWRQWYNAISEKQSVKDTFSDRDAYIAVYKRYAEDKTNSEVGQATRGGGRMP</sequence>
<evidence type="ECO:0000313" key="2">
    <source>
        <dbReference type="Proteomes" id="UP000805649"/>
    </source>
</evidence>
<accession>A0ACC3ZBB3</accession>
<name>A0ACC3ZBB3_COLTU</name>
<dbReference type="EMBL" id="VUJX02000002">
    <property type="protein sequence ID" value="KAL0941391.1"/>
    <property type="molecule type" value="Genomic_DNA"/>
</dbReference>
<reference evidence="1 2" key="1">
    <citation type="journal article" date="2020" name="Phytopathology">
        <title>Genome Sequence Resources of Colletotrichum truncatum, C. plurivorum, C. musicola, and C. sojae: Four Species Pathogenic to Soybean (Glycine max).</title>
        <authorList>
            <person name="Rogerio F."/>
            <person name="Boufleur T.R."/>
            <person name="Ciampi-Guillardi M."/>
            <person name="Sukno S.A."/>
            <person name="Thon M.R."/>
            <person name="Massola Junior N.S."/>
            <person name="Baroncelli R."/>
        </authorList>
    </citation>
    <scope>NUCLEOTIDE SEQUENCE [LARGE SCALE GENOMIC DNA]</scope>
    <source>
        <strain evidence="1 2">CMES1059</strain>
    </source>
</reference>
<evidence type="ECO:0000313" key="1">
    <source>
        <dbReference type="EMBL" id="KAL0941391.1"/>
    </source>
</evidence>
<keyword evidence="2" id="KW-1185">Reference proteome</keyword>
<protein>
    <submittedName>
        <fullName evidence="1">Xylosidase: arabinofuranosidase</fullName>
    </submittedName>
</protein>
<proteinExistence type="predicted"/>